<evidence type="ECO:0000256" key="4">
    <source>
        <dbReference type="ARBA" id="ARBA00022692"/>
    </source>
</evidence>
<feature type="transmembrane region" description="Helical" evidence="7">
    <location>
        <begin position="74"/>
        <end position="96"/>
    </location>
</feature>
<comment type="subcellular location">
    <subcellularLocation>
        <location evidence="1">Cell membrane</location>
        <topology evidence="1">Multi-pass membrane protein</topology>
    </subcellularLocation>
</comment>
<dbReference type="PANTHER" id="PTHR23291:SF115">
    <property type="entry name" value="MODULATOR OF FTSH PROTEASE YCCA"/>
    <property type="match status" value="1"/>
</dbReference>
<proteinExistence type="inferred from homology"/>
<comment type="similarity">
    <text evidence="2 7">Belongs to the BI1 family.</text>
</comment>
<keyword evidence="6 7" id="KW-0472">Membrane</keyword>
<keyword evidence="5 7" id="KW-1133">Transmembrane helix</keyword>
<feature type="transmembrane region" description="Helical" evidence="7">
    <location>
        <begin position="26"/>
        <end position="46"/>
    </location>
</feature>
<dbReference type="CDD" id="cd10433">
    <property type="entry name" value="YccA_like"/>
    <property type="match status" value="1"/>
</dbReference>
<keyword evidence="9" id="KW-1185">Reference proteome</keyword>
<evidence type="ECO:0000256" key="6">
    <source>
        <dbReference type="ARBA" id="ARBA00023136"/>
    </source>
</evidence>
<dbReference type="PANTHER" id="PTHR23291">
    <property type="entry name" value="BAX INHIBITOR-RELATED"/>
    <property type="match status" value="1"/>
</dbReference>
<dbReference type="RefSeq" id="WP_311654076.1">
    <property type="nucleotide sequence ID" value="NZ_JAVRIB010000020.1"/>
</dbReference>
<keyword evidence="4 7" id="KW-0812">Transmembrane</keyword>
<evidence type="ECO:0000313" key="8">
    <source>
        <dbReference type="EMBL" id="MDT0636182.1"/>
    </source>
</evidence>
<reference evidence="8 9" key="1">
    <citation type="submission" date="2023-09" db="EMBL/GenBank/DDBJ databases">
        <authorList>
            <person name="Rey-Velasco X."/>
        </authorList>
    </citation>
    <scope>NUCLEOTIDE SEQUENCE [LARGE SCALE GENOMIC DNA]</scope>
    <source>
        <strain evidence="8 9">W335</strain>
    </source>
</reference>
<comment type="caution">
    <text evidence="8">The sequence shown here is derived from an EMBL/GenBank/DDBJ whole genome shotgun (WGS) entry which is preliminary data.</text>
</comment>
<evidence type="ECO:0000256" key="1">
    <source>
        <dbReference type="ARBA" id="ARBA00004651"/>
    </source>
</evidence>
<feature type="transmembrane region" description="Helical" evidence="7">
    <location>
        <begin position="108"/>
        <end position="129"/>
    </location>
</feature>
<organism evidence="8 9">
    <name type="scientific">Spectribacter hydrogenoxidans</name>
    <dbReference type="NCBI Taxonomy" id="3075608"/>
    <lineage>
        <taxon>Bacteria</taxon>
        <taxon>Pseudomonadati</taxon>
        <taxon>Pseudomonadota</taxon>
        <taxon>Gammaproteobacteria</taxon>
        <taxon>Salinisphaerales</taxon>
        <taxon>Salinisphaeraceae</taxon>
        <taxon>Spectribacter</taxon>
    </lineage>
</organism>
<keyword evidence="3" id="KW-1003">Cell membrane</keyword>
<gene>
    <name evidence="8" type="ORF">RM532_14610</name>
</gene>
<feature type="transmembrane region" description="Helical" evidence="7">
    <location>
        <begin position="136"/>
        <end position="157"/>
    </location>
</feature>
<sequence>MANERLASLGQVQASPEAAKVLRNTYWLLSLTLLFSAAVAGTAMAINAPHPGLIITLVGYFGLLFAVEKTKNSGWGLVTVFALTGFMGYTIGPILNAYMGAFANGGEIVMTAMGGTGAIFLGLSGYAIVSGRRFNQWAGALFVGILVAFVLGLGAVFFQIPALSLAVSAMFVLLMSGLILYQTGEIVNGGETNYISATVTLFVSIYNLFLSLLHLLGAFMGEE</sequence>
<evidence type="ECO:0000256" key="5">
    <source>
        <dbReference type="ARBA" id="ARBA00022989"/>
    </source>
</evidence>
<feature type="transmembrane region" description="Helical" evidence="7">
    <location>
        <begin position="52"/>
        <end position="67"/>
    </location>
</feature>
<feature type="transmembrane region" description="Helical" evidence="7">
    <location>
        <begin position="193"/>
        <end position="220"/>
    </location>
</feature>
<evidence type="ECO:0000256" key="7">
    <source>
        <dbReference type="RuleBase" id="RU004379"/>
    </source>
</evidence>
<dbReference type="Proteomes" id="UP001251857">
    <property type="component" value="Unassembled WGS sequence"/>
</dbReference>
<dbReference type="Pfam" id="PF01027">
    <property type="entry name" value="Bax1-I"/>
    <property type="match status" value="1"/>
</dbReference>
<dbReference type="EMBL" id="JAVRIB010000020">
    <property type="protein sequence ID" value="MDT0636182.1"/>
    <property type="molecule type" value="Genomic_DNA"/>
</dbReference>
<accession>A0ABU3C3P2</accession>
<evidence type="ECO:0000313" key="9">
    <source>
        <dbReference type="Proteomes" id="UP001251857"/>
    </source>
</evidence>
<evidence type="ECO:0000256" key="2">
    <source>
        <dbReference type="ARBA" id="ARBA00010350"/>
    </source>
</evidence>
<evidence type="ECO:0000256" key="3">
    <source>
        <dbReference type="ARBA" id="ARBA00022475"/>
    </source>
</evidence>
<name>A0ABU3C3P2_9GAMM</name>
<dbReference type="InterPro" id="IPR006214">
    <property type="entry name" value="Bax_inhibitor_1-related"/>
</dbReference>
<feature type="transmembrane region" description="Helical" evidence="7">
    <location>
        <begin position="163"/>
        <end position="181"/>
    </location>
</feature>
<protein>
    <submittedName>
        <fullName evidence="8">Bax inhibitor-1/YccA family protein</fullName>
    </submittedName>
</protein>